<dbReference type="InterPro" id="IPR023214">
    <property type="entry name" value="HAD_sf"/>
</dbReference>
<dbReference type="GO" id="GO:0005737">
    <property type="term" value="C:cytoplasm"/>
    <property type="evidence" value="ECO:0007669"/>
    <property type="project" value="TreeGrafter"/>
</dbReference>
<feature type="active site" description="Nucleophile" evidence="2">
    <location>
        <position position="45"/>
    </location>
</feature>
<protein>
    <submittedName>
        <fullName evidence="5">4-nitrophenyl phosphatase/NagD protein</fullName>
    </submittedName>
</protein>
<comment type="similarity">
    <text evidence="1">Belongs to the HAD-like hydrolase superfamily.</text>
</comment>
<feature type="binding site" evidence="3">
    <location>
        <position position="217"/>
    </location>
    <ligand>
        <name>substrate</name>
    </ligand>
</feature>
<keyword evidence="4" id="KW-0479">Metal-binding</keyword>
<gene>
    <name evidence="5" type="ORF">C8D74_10539</name>
</gene>
<dbReference type="RefSeq" id="WP_243830530.1">
    <property type="nucleotide sequence ID" value="NZ_SODZ01000005.1"/>
</dbReference>
<dbReference type="PIRSF" id="PIRSF000915">
    <property type="entry name" value="PGP-type_phosphatase"/>
    <property type="match status" value="1"/>
</dbReference>
<dbReference type="GO" id="GO:0016791">
    <property type="term" value="F:phosphatase activity"/>
    <property type="evidence" value="ECO:0007669"/>
    <property type="project" value="TreeGrafter"/>
</dbReference>
<keyword evidence="6" id="KW-1185">Reference proteome</keyword>
<feature type="binding site" evidence="4">
    <location>
        <position position="47"/>
    </location>
    <ligand>
        <name>Mg(2+)</name>
        <dbReference type="ChEBI" id="CHEBI:18420"/>
    </ligand>
</feature>
<evidence type="ECO:0000313" key="5">
    <source>
        <dbReference type="EMBL" id="TDX16088.1"/>
    </source>
</evidence>
<reference evidence="5 6" key="1">
    <citation type="submission" date="2019-03" db="EMBL/GenBank/DDBJ databases">
        <title>Genomic Encyclopedia of Type Strains, Phase IV (KMG-IV): sequencing the most valuable type-strain genomes for metagenomic binning, comparative biology and taxonomic classification.</title>
        <authorList>
            <person name="Goeker M."/>
        </authorList>
    </citation>
    <scope>NUCLEOTIDE SEQUENCE [LARGE SCALE GENOMIC DNA]</scope>
    <source>
        <strain evidence="5 6">DSM 13575</strain>
    </source>
</reference>
<dbReference type="PANTHER" id="PTHR19288:SF46">
    <property type="entry name" value="HALOACID DEHALOGENASE-LIKE HYDROLASE DOMAIN-CONTAINING PROTEIN 2"/>
    <property type="match status" value="1"/>
</dbReference>
<dbReference type="Gene3D" id="3.40.50.1000">
    <property type="entry name" value="HAD superfamily/HAD-like"/>
    <property type="match status" value="2"/>
</dbReference>
<evidence type="ECO:0000313" key="6">
    <source>
        <dbReference type="Proteomes" id="UP000294817"/>
    </source>
</evidence>
<feature type="binding site" evidence="4">
    <location>
        <position position="45"/>
    </location>
    <ligand>
        <name>Mg(2+)</name>
        <dbReference type="ChEBI" id="CHEBI:18420"/>
    </ligand>
</feature>
<dbReference type="SUPFAM" id="SSF56784">
    <property type="entry name" value="HAD-like"/>
    <property type="match status" value="1"/>
</dbReference>
<accession>A0A4R8EZ12</accession>
<dbReference type="Proteomes" id="UP000294817">
    <property type="component" value="Unassembled WGS sequence"/>
</dbReference>
<dbReference type="PANTHER" id="PTHR19288">
    <property type="entry name" value="4-NITROPHENYLPHOSPHATASE-RELATED"/>
    <property type="match status" value="1"/>
</dbReference>
<dbReference type="EMBL" id="SODZ01000005">
    <property type="protein sequence ID" value="TDX16088.1"/>
    <property type="molecule type" value="Genomic_DNA"/>
</dbReference>
<name>A0A4R8EZ12_9BACT</name>
<evidence type="ECO:0000256" key="1">
    <source>
        <dbReference type="PIRNR" id="PIRNR000915"/>
    </source>
</evidence>
<dbReference type="Pfam" id="PF13242">
    <property type="entry name" value="Hydrolase_like"/>
    <property type="match status" value="1"/>
</dbReference>
<feature type="active site" description="Proton donor" evidence="2">
    <location>
        <position position="47"/>
    </location>
</feature>
<dbReference type="AlphaFoldDB" id="A0A4R8EZ12"/>
<comment type="caution">
    <text evidence="5">The sequence shown here is derived from an EMBL/GenBank/DDBJ whole genome shotgun (WGS) entry which is preliminary data.</text>
</comment>
<evidence type="ECO:0000256" key="3">
    <source>
        <dbReference type="PIRSR" id="PIRSR000915-2"/>
    </source>
</evidence>
<evidence type="ECO:0000256" key="4">
    <source>
        <dbReference type="PIRSR" id="PIRSR000915-3"/>
    </source>
</evidence>
<dbReference type="GO" id="GO:0046872">
    <property type="term" value="F:metal ion binding"/>
    <property type="evidence" value="ECO:0007669"/>
    <property type="project" value="UniProtKB-KW"/>
</dbReference>
<sequence length="298" mass="32994">MAKGALLKRFRVSKNSIIFKKVVFTLINDIKTIEKLQQIELFVLDIDGTFYVSQKLVNGALKFSSLLKKQNKKLVFLTNNSNKSKKEYLQEFDALNYPIKENEIYTAGITAAEYIKDKFGAKRIFLVATPSMIQEYERLGHSIVTDSPEMVVVTFDKSLTYDKLAKASIFVSKGAFFFVTNPDLNCPTEEGPIPDSAAIASVVSRACNKEPDVIFGKPDPKILEMIMKDYQVTPEKTCIVGDRLYTDILIGINAGALSTLVLTGEAKLEDLKDSAIKPDLVVNDLGQLADLIMGGESG</sequence>
<dbReference type="NCBIfam" id="TIGR01460">
    <property type="entry name" value="HAD-SF-IIA"/>
    <property type="match status" value="1"/>
</dbReference>
<proteinExistence type="inferred from homology"/>
<comment type="cofactor">
    <cofactor evidence="4">
        <name>Mg(2+)</name>
        <dbReference type="ChEBI" id="CHEBI:18420"/>
    </cofactor>
    <text evidence="4">Divalent metal ions. Mg(2+) is the most effective.</text>
</comment>
<evidence type="ECO:0000256" key="2">
    <source>
        <dbReference type="PIRSR" id="PIRSR000915-1"/>
    </source>
</evidence>
<keyword evidence="4" id="KW-0460">Magnesium</keyword>
<organism evidence="5 6">
    <name type="scientific">Petrotoga sibirica</name>
    <dbReference type="NCBI Taxonomy" id="156202"/>
    <lineage>
        <taxon>Bacteria</taxon>
        <taxon>Thermotogati</taxon>
        <taxon>Thermotogota</taxon>
        <taxon>Thermotogae</taxon>
        <taxon>Petrotogales</taxon>
        <taxon>Petrotogaceae</taxon>
        <taxon>Petrotoga</taxon>
    </lineage>
</organism>
<dbReference type="Pfam" id="PF13344">
    <property type="entry name" value="Hydrolase_6"/>
    <property type="match status" value="1"/>
</dbReference>
<dbReference type="InterPro" id="IPR006357">
    <property type="entry name" value="HAD-SF_hydro_IIA"/>
</dbReference>
<dbReference type="InterPro" id="IPR036412">
    <property type="entry name" value="HAD-like_sf"/>
</dbReference>
<feature type="binding site" evidence="4">
    <location>
        <position position="242"/>
    </location>
    <ligand>
        <name>Mg(2+)</name>
        <dbReference type="ChEBI" id="CHEBI:18420"/>
    </ligand>
</feature>